<dbReference type="CDD" id="cd00130">
    <property type="entry name" value="PAS"/>
    <property type="match status" value="1"/>
</dbReference>
<dbReference type="STRING" id="314344.AL013_02870"/>
<keyword evidence="4" id="KW-1185">Reference proteome</keyword>
<dbReference type="AlphaFoldDB" id="Q0EXB3"/>
<evidence type="ECO:0000256" key="1">
    <source>
        <dbReference type="SAM" id="Phobius"/>
    </source>
</evidence>
<dbReference type="GO" id="GO:0006355">
    <property type="term" value="P:regulation of DNA-templated transcription"/>
    <property type="evidence" value="ECO:0007669"/>
    <property type="project" value="InterPro"/>
</dbReference>
<keyword evidence="1" id="KW-0812">Transmembrane</keyword>
<feature type="domain" description="PAS" evidence="2">
    <location>
        <begin position="81"/>
        <end position="152"/>
    </location>
</feature>
<reference evidence="3 4" key="1">
    <citation type="submission" date="2006-09" db="EMBL/GenBank/DDBJ databases">
        <authorList>
            <person name="Emerson D."/>
            <person name="Ferriera S."/>
            <person name="Johnson J."/>
            <person name="Kravitz S."/>
            <person name="Halpern A."/>
            <person name="Remington K."/>
            <person name="Beeson K."/>
            <person name="Tran B."/>
            <person name="Rogers Y.-H."/>
            <person name="Friedman R."/>
            <person name="Venter J.C."/>
        </authorList>
    </citation>
    <scope>NUCLEOTIDE SEQUENCE [LARGE SCALE GENOMIC DNA]</scope>
    <source>
        <strain evidence="3 4">PV-1</strain>
    </source>
</reference>
<sequence length="210" mass="24086">MIQRYGLTVLGVVIGLLFWPLEAIMHDFVFDKGDFIPNLLSHDPNELWMRTLITLAFATFGWLAQRNMREQHLLQERLTQSRDHLRQIIDSTYDAYVAIDEQGVVIGWNRSAEKMFGWLRQDAMGKDISRLIIPEPMRAAHRKGMQRYCESGIATMLYKPLHLQACHRDGSEFEVSMVITPLRSGDKQEFFAFVRREGSAQDALAGDGLG</sequence>
<proteinExistence type="predicted"/>
<dbReference type="HOGENOM" id="CLU_1308905_0_0_0"/>
<dbReference type="OrthoDB" id="341208at2"/>
<dbReference type="EMBL" id="AATS01000015">
    <property type="protein sequence ID" value="EAU53877.1"/>
    <property type="molecule type" value="Genomic_DNA"/>
</dbReference>
<feature type="transmembrane region" description="Helical" evidence="1">
    <location>
        <begin position="47"/>
        <end position="64"/>
    </location>
</feature>
<dbReference type="Pfam" id="PF00989">
    <property type="entry name" value="PAS"/>
    <property type="match status" value="1"/>
</dbReference>
<keyword evidence="1" id="KW-1133">Transmembrane helix</keyword>
<gene>
    <name evidence="3" type="ORF">SPV1_08066</name>
</gene>
<name>Q0EXB3_9PROT</name>
<dbReference type="NCBIfam" id="TIGR00229">
    <property type="entry name" value="sensory_box"/>
    <property type="match status" value="1"/>
</dbReference>
<comment type="caution">
    <text evidence="3">The sequence shown here is derived from an EMBL/GenBank/DDBJ whole genome shotgun (WGS) entry which is preliminary data.</text>
</comment>
<accession>Q0EXB3</accession>
<dbReference type="InParanoid" id="Q0EXB3"/>
<dbReference type="RefSeq" id="WP_009849137.1">
    <property type="nucleotide sequence ID" value="NZ_DS022294.1"/>
</dbReference>
<dbReference type="SMART" id="SM00091">
    <property type="entry name" value="PAS"/>
    <property type="match status" value="1"/>
</dbReference>
<dbReference type="InterPro" id="IPR000014">
    <property type="entry name" value="PAS"/>
</dbReference>
<evidence type="ECO:0000313" key="4">
    <source>
        <dbReference type="Proteomes" id="UP000005297"/>
    </source>
</evidence>
<dbReference type="eggNOG" id="COG2205">
    <property type="taxonomic scope" value="Bacteria"/>
</dbReference>
<evidence type="ECO:0000259" key="2">
    <source>
        <dbReference type="PROSITE" id="PS50112"/>
    </source>
</evidence>
<keyword evidence="1" id="KW-0472">Membrane</keyword>
<evidence type="ECO:0000313" key="3">
    <source>
        <dbReference type="EMBL" id="EAU53877.1"/>
    </source>
</evidence>
<dbReference type="SUPFAM" id="SSF55785">
    <property type="entry name" value="PYP-like sensor domain (PAS domain)"/>
    <property type="match status" value="1"/>
</dbReference>
<protein>
    <submittedName>
        <fullName evidence="3">Two-component hybrid sensor and regulator</fullName>
    </submittedName>
</protein>
<dbReference type="PROSITE" id="PS50112">
    <property type="entry name" value="PAS"/>
    <property type="match status" value="1"/>
</dbReference>
<organism evidence="3 4">
    <name type="scientific">Mariprofundus ferrooxydans PV-1</name>
    <dbReference type="NCBI Taxonomy" id="314345"/>
    <lineage>
        <taxon>Bacteria</taxon>
        <taxon>Pseudomonadati</taxon>
        <taxon>Pseudomonadota</taxon>
        <taxon>Candidatius Mariprofundia</taxon>
        <taxon>Mariprofundales</taxon>
        <taxon>Mariprofundaceae</taxon>
        <taxon>Mariprofundus</taxon>
    </lineage>
</organism>
<dbReference type="Proteomes" id="UP000005297">
    <property type="component" value="Unassembled WGS sequence"/>
</dbReference>
<dbReference type="Gene3D" id="3.30.450.20">
    <property type="entry name" value="PAS domain"/>
    <property type="match status" value="1"/>
</dbReference>
<dbReference type="InterPro" id="IPR013767">
    <property type="entry name" value="PAS_fold"/>
</dbReference>
<dbReference type="InterPro" id="IPR035965">
    <property type="entry name" value="PAS-like_dom_sf"/>
</dbReference>